<dbReference type="Proteomes" id="UP000216454">
    <property type="component" value="Unassembled WGS sequence"/>
</dbReference>
<dbReference type="RefSeq" id="WP_094690719.1">
    <property type="nucleotide sequence ID" value="NZ_MWWQ01000005.1"/>
</dbReference>
<protein>
    <submittedName>
        <fullName evidence="2">Papain fold toxin 1</fullName>
    </submittedName>
</protein>
<dbReference type="Pfam" id="PF25310">
    <property type="entry name" value="VG15"/>
    <property type="match status" value="1"/>
</dbReference>
<feature type="domain" description="Tox-PL" evidence="1">
    <location>
        <begin position="329"/>
        <end position="432"/>
    </location>
</feature>
<dbReference type="InterPro" id="IPR028908">
    <property type="entry name" value="Tox-PL_dom"/>
</dbReference>
<dbReference type="InterPro" id="IPR057369">
    <property type="entry name" value="VG15"/>
</dbReference>
<accession>A0A261F120</accession>
<dbReference type="OrthoDB" id="3194844at2"/>
<evidence type="ECO:0000259" key="1">
    <source>
        <dbReference type="Pfam" id="PF15644"/>
    </source>
</evidence>
<comment type="caution">
    <text evidence="2">The sequence shown here is derived from an EMBL/GenBank/DDBJ whole genome shotgun (WGS) entry which is preliminary data.</text>
</comment>
<sequence>MTDWSNLSLSAKERKSLETMLDASRKDHQRTMDALDEYADLAVSDLFDFDDPDKSLALTDPDTIVEAARNIVQVAQEAADARYGAQRQAWQQAAGREFPEYALPDLEDWTRVMWDVQKGFSNTDYNGLTYGQVMAGKARSGVTIMDLLPKTAGMGIDDMQQAYADFFRSLAAHAAQRRQMADIAGDPTKPRWARVPRGRVTCAFCTMLAGRGFVYTSEDAAGGGLGNTYHNHCDCEPVPTWGEAKLSGYDPDKLNAIYLQAKAGLPAGASYRDALSRMREAGGVSDSLVGSAIARDTHGVFRSQLGDASLKSCLDGTNPRFDEGPEWRNNCQRCVVAYRMRRLGYAVHATACEVTANGALSSTDWGVRHWREAFKGVREIPCAGRDEAEATAKSWGDGGCGVVYVDWGNGRGHAFIAENIKGVVHFMDPQTGDYNVGWYFADAMPGRTTIMRIDGKEPDIPIIRRLCEEAT</sequence>
<evidence type="ECO:0000313" key="3">
    <source>
        <dbReference type="Proteomes" id="UP000216454"/>
    </source>
</evidence>
<evidence type="ECO:0000313" key="2">
    <source>
        <dbReference type="EMBL" id="OZG52775.1"/>
    </source>
</evidence>
<proteinExistence type="predicted"/>
<keyword evidence="3" id="KW-1185">Reference proteome</keyword>
<dbReference type="AlphaFoldDB" id="A0A261F120"/>
<gene>
    <name evidence="2" type="ORF">PSSU_0393</name>
</gene>
<name>A0A261F120_9BIFI</name>
<organism evidence="2 3">
    <name type="scientific">Pseudoscardovia suis</name>
    <dbReference type="NCBI Taxonomy" id="987063"/>
    <lineage>
        <taxon>Bacteria</taxon>
        <taxon>Bacillati</taxon>
        <taxon>Actinomycetota</taxon>
        <taxon>Actinomycetes</taxon>
        <taxon>Bifidobacteriales</taxon>
        <taxon>Bifidobacteriaceae</taxon>
        <taxon>Pseudoscardovia</taxon>
    </lineage>
</organism>
<dbReference type="EMBL" id="MWWQ01000005">
    <property type="protein sequence ID" value="OZG52775.1"/>
    <property type="molecule type" value="Genomic_DNA"/>
</dbReference>
<dbReference type="Pfam" id="PF15644">
    <property type="entry name" value="Gln_amidase"/>
    <property type="match status" value="1"/>
</dbReference>
<reference evidence="2 3" key="1">
    <citation type="journal article" date="2017" name="BMC Genomics">
        <title>Comparative genomic and phylogenomic analyses of the Bifidobacteriaceae family.</title>
        <authorList>
            <person name="Lugli G.A."/>
            <person name="Milani C."/>
            <person name="Turroni F."/>
            <person name="Duranti S."/>
            <person name="Mancabelli L."/>
            <person name="Mangifesta M."/>
            <person name="Ferrario C."/>
            <person name="Modesto M."/>
            <person name="Mattarelli P."/>
            <person name="Jiri K."/>
            <person name="van Sinderen D."/>
            <person name="Ventura M."/>
        </authorList>
    </citation>
    <scope>NUCLEOTIDE SEQUENCE [LARGE SCALE GENOMIC DNA]</scope>
    <source>
        <strain evidence="2 3">DSM 24744</strain>
    </source>
</reference>